<keyword evidence="4 7" id="KW-0418">Kinase</keyword>
<dbReference type="FunFam" id="1.10.510.10:FF:000777">
    <property type="entry name" value="CAMK family protein kinase"/>
    <property type="match status" value="1"/>
</dbReference>
<dbReference type="GO" id="GO:0005524">
    <property type="term" value="F:ATP binding"/>
    <property type="evidence" value="ECO:0007669"/>
    <property type="project" value="UniProtKB-KW"/>
</dbReference>
<dbReference type="VEuPathDB" id="TrichDB:TVAGG3_0299880"/>
<dbReference type="VEuPathDB" id="TrichDB:TVAG_065500"/>
<evidence type="ECO:0000256" key="3">
    <source>
        <dbReference type="ARBA" id="ARBA00022741"/>
    </source>
</evidence>
<accession>A2GCT3</accession>
<dbReference type="Pfam" id="PF00069">
    <property type="entry name" value="Pkinase"/>
    <property type="match status" value="1"/>
</dbReference>
<dbReference type="PANTHER" id="PTHR24346:SF82">
    <property type="entry name" value="KP78A-RELATED"/>
    <property type="match status" value="1"/>
</dbReference>
<protein>
    <submittedName>
        <fullName evidence="7">CAMK family protein kinase</fullName>
    </submittedName>
</protein>
<dbReference type="SMART" id="SM00220">
    <property type="entry name" value="S_TKc"/>
    <property type="match status" value="1"/>
</dbReference>
<keyword evidence="2" id="KW-0808">Transferase</keyword>
<evidence type="ECO:0000313" key="7">
    <source>
        <dbReference type="EMBL" id="EAX85035.1"/>
    </source>
</evidence>
<gene>
    <name evidence="7" type="ORF">TVAG_065500</name>
</gene>
<keyword evidence="1" id="KW-0723">Serine/threonine-protein kinase</keyword>
<dbReference type="STRING" id="5722.A2GCT3"/>
<evidence type="ECO:0000259" key="6">
    <source>
        <dbReference type="PROSITE" id="PS50011"/>
    </source>
</evidence>
<keyword evidence="5" id="KW-0067">ATP-binding</keyword>
<evidence type="ECO:0000256" key="5">
    <source>
        <dbReference type="ARBA" id="ARBA00022840"/>
    </source>
</evidence>
<dbReference type="RefSeq" id="XP_001297965.1">
    <property type="nucleotide sequence ID" value="XM_001297964.1"/>
</dbReference>
<dbReference type="InterPro" id="IPR011009">
    <property type="entry name" value="Kinase-like_dom_sf"/>
</dbReference>
<dbReference type="Gene3D" id="1.10.510.10">
    <property type="entry name" value="Transferase(Phosphotransferase) domain 1"/>
    <property type="match status" value="1"/>
</dbReference>
<organism evidence="7 8">
    <name type="scientific">Trichomonas vaginalis (strain ATCC PRA-98 / G3)</name>
    <dbReference type="NCBI Taxonomy" id="412133"/>
    <lineage>
        <taxon>Eukaryota</taxon>
        <taxon>Metamonada</taxon>
        <taxon>Parabasalia</taxon>
        <taxon>Trichomonadida</taxon>
        <taxon>Trichomonadidae</taxon>
        <taxon>Trichomonas</taxon>
    </lineage>
</organism>
<dbReference type="GO" id="GO:0004674">
    <property type="term" value="F:protein serine/threonine kinase activity"/>
    <property type="evidence" value="ECO:0000318"/>
    <property type="project" value="GO_Central"/>
</dbReference>
<dbReference type="EMBL" id="DS115094">
    <property type="protein sequence ID" value="EAX85035.1"/>
    <property type="molecule type" value="Genomic_DNA"/>
</dbReference>
<evidence type="ECO:0000313" key="8">
    <source>
        <dbReference type="Proteomes" id="UP000001542"/>
    </source>
</evidence>
<name>A2GCT3_TRIV3</name>
<dbReference type="KEGG" id="tva:4742673"/>
<dbReference type="OrthoDB" id="193931at2759"/>
<reference evidence="7" key="1">
    <citation type="submission" date="2006-10" db="EMBL/GenBank/DDBJ databases">
        <authorList>
            <person name="Amadeo P."/>
            <person name="Zhao Q."/>
            <person name="Wortman J."/>
            <person name="Fraser-Liggett C."/>
            <person name="Carlton J."/>
        </authorList>
    </citation>
    <scope>NUCLEOTIDE SEQUENCE</scope>
    <source>
        <strain evidence="7">G3</strain>
    </source>
</reference>
<dbReference type="eggNOG" id="KOG0588">
    <property type="taxonomic scope" value="Eukaryota"/>
</dbReference>
<evidence type="ECO:0000256" key="4">
    <source>
        <dbReference type="ARBA" id="ARBA00022777"/>
    </source>
</evidence>
<dbReference type="FunFam" id="3.30.200.20:FF:000003">
    <property type="entry name" value="Non-specific serine/threonine protein kinase"/>
    <property type="match status" value="1"/>
</dbReference>
<dbReference type="PANTHER" id="PTHR24346">
    <property type="entry name" value="MAP/MICROTUBULE AFFINITY-REGULATING KINASE"/>
    <property type="match status" value="1"/>
</dbReference>
<dbReference type="InterPro" id="IPR000719">
    <property type="entry name" value="Prot_kinase_dom"/>
</dbReference>
<keyword evidence="3" id="KW-0547">Nucleotide-binding</keyword>
<dbReference type="InParanoid" id="A2GCT3"/>
<dbReference type="PROSITE" id="PS00108">
    <property type="entry name" value="PROTEIN_KINASE_ST"/>
    <property type="match status" value="1"/>
</dbReference>
<feature type="domain" description="Protein kinase" evidence="6">
    <location>
        <begin position="11"/>
        <end position="263"/>
    </location>
</feature>
<dbReference type="Proteomes" id="UP000001542">
    <property type="component" value="Unassembled WGS sequence"/>
</dbReference>
<sequence length="484" mass="55384">METGHTTIGDYNIIRTLGSGTTCKVKLAQHQLTGEYYAIKIIKKSHFAQKPNLEMKIYREISLMRMVDHPHIIKLHDVLESPRHIYIILEYAQNGELFDYLVRSKCLKEDVAMDMFRQIIYALEYLHLHNICHRDLKPENILLDKNNRIKIADFGFARWMRHCVANTSCGSPHYAAPEVIRGYEYDGRAADIWSAGVILFALLAGYLPFDDHSIHILLQKVKRGKFTMPPEFHPDLKDMIQRMITVDVSQRITLDQIKKHRAFLIKLPRYYVLPTPIHPSSISAPIDPSTLNDQIFETLKRIGISKEEALQEITSETTNQVKMFIDLIQQKTHLDDLPWETASNEVADNGENVENFLDGEVAIGDLPRQDPVGSLSDFPQSLAVRPTWFPSTPVMEYQTIDVFGPSMQPLCQIIAEIQMLFSQASLPFFHPNDMVLIAKYDEETFIRVEADYNESKLLVTVKTIGQNAALSQLITNKIAEIMST</sequence>
<evidence type="ECO:0000256" key="2">
    <source>
        <dbReference type="ARBA" id="ARBA00022679"/>
    </source>
</evidence>
<dbReference type="InterPro" id="IPR008271">
    <property type="entry name" value="Ser/Thr_kinase_AS"/>
</dbReference>
<dbReference type="PROSITE" id="PS50011">
    <property type="entry name" value="PROTEIN_KINASE_DOM"/>
    <property type="match status" value="1"/>
</dbReference>
<dbReference type="FunCoup" id="A2GCT3">
    <property type="interactions" value="744"/>
</dbReference>
<evidence type="ECO:0000256" key="1">
    <source>
        <dbReference type="ARBA" id="ARBA00022527"/>
    </source>
</evidence>
<proteinExistence type="predicted"/>
<reference evidence="7" key="2">
    <citation type="journal article" date="2007" name="Science">
        <title>Draft genome sequence of the sexually transmitted pathogen Trichomonas vaginalis.</title>
        <authorList>
            <person name="Carlton J.M."/>
            <person name="Hirt R.P."/>
            <person name="Silva J.C."/>
            <person name="Delcher A.L."/>
            <person name="Schatz M."/>
            <person name="Zhao Q."/>
            <person name="Wortman J.R."/>
            <person name="Bidwell S.L."/>
            <person name="Alsmark U.C.M."/>
            <person name="Besteiro S."/>
            <person name="Sicheritz-Ponten T."/>
            <person name="Noel C.J."/>
            <person name="Dacks J.B."/>
            <person name="Foster P.G."/>
            <person name="Simillion C."/>
            <person name="Van de Peer Y."/>
            <person name="Miranda-Saavedra D."/>
            <person name="Barton G.J."/>
            <person name="Westrop G.D."/>
            <person name="Mueller S."/>
            <person name="Dessi D."/>
            <person name="Fiori P.L."/>
            <person name="Ren Q."/>
            <person name="Paulsen I."/>
            <person name="Zhang H."/>
            <person name="Bastida-Corcuera F.D."/>
            <person name="Simoes-Barbosa A."/>
            <person name="Brown M.T."/>
            <person name="Hayes R.D."/>
            <person name="Mukherjee M."/>
            <person name="Okumura C.Y."/>
            <person name="Schneider R."/>
            <person name="Smith A.J."/>
            <person name="Vanacova S."/>
            <person name="Villalvazo M."/>
            <person name="Haas B.J."/>
            <person name="Pertea M."/>
            <person name="Feldblyum T.V."/>
            <person name="Utterback T.R."/>
            <person name="Shu C.L."/>
            <person name="Osoegawa K."/>
            <person name="de Jong P.J."/>
            <person name="Hrdy I."/>
            <person name="Horvathova L."/>
            <person name="Zubacova Z."/>
            <person name="Dolezal P."/>
            <person name="Malik S.B."/>
            <person name="Logsdon J.M. Jr."/>
            <person name="Henze K."/>
            <person name="Gupta A."/>
            <person name="Wang C.C."/>
            <person name="Dunne R.L."/>
            <person name="Upcroft J.A."/>
            <person name="Upcroft P."/>
            <person name="White O."/>
            <person name="Salzberg S.L."/>
            <person name="Tang P."/>
            <person name="Chiu C.-H."/>
            <person name="Lee Y.-S."/>
            <person name="Embley T.M."/>
            <person name="Coombs G.H."/>
            <person name="Mottram J.C."/>
            <person name="Tachezy J."/>
            <person name="Fraser-Liggett C.M."/>
            <person name="Johnson P.J."/>
        </authorList>
    </citation>
    <scope>NUCLEOTIDE SEQUENCE [LARGE SCALE GENOMIC DNA]</scope>
    <source>
        <strain evidence="7">G3</strain>
    </source>
</reference>
<keyword evidence="8" id="KW-1185">Reference proteome</keyword>
<dbReference type="SUPFAM" id="SSF56112">
    <property type="entry name" value="Protein kinase-like (PK-like)"/>
    <property type="match status" value="1"/>
</dbReference>
<dbReference type="SMR" id="A2GCT3"/>
<dbReference type="AlphaFoldDB" id="A2GCT3"/>